<proteinExistence type="predicted"/>
<dbReference type="EMBL" id="CP075864">
    <property type="protein sequence ID" value="QYS93122.1"/>
    <property type="molecule type" value="Genomic_DNA"/>
</dbReference>
<accession>A0A8G0PAA1</accession>
<evidence type="ECO:0000313" key="2">
    <source>
        <dbReference type="Proteomes" id="UP000826661"/>
    </source>
</evidence>
<protein>
    <submittedName>
        <fullName evidence="1">Uncharacterized protein</fullName>
    </submittedName>
</protein>
<organism evidence="1 2">
    <name type="scientific">Trichoderma simmonsii</name>
    <dbReference type="NCBI Taxonomy" id="1491479"/>
    <lineage>
        <taxon>Eukaryota</taxon>
        <taxon>Fungi</taxon>
        <taxon>Dikarya</taxon>
        <taxon>Ascomycota</taxon>
        <taxon>Pezizomycotina</taxon>
        <taxon>Sordariomycetes</taxon>
        <taxon>Hypocreomycetidae</taxon>
        <taxon>Hypocreales</taxon>
        <taxon>Hypocreaceae</taxon>
        <taxon>Trichoderma</taxon>
    </lineage>
</organism>
<reference evidence="1 2" key="1">
    <citation type="journal article" date="2021" name="BMC Genomics">
        <title>Telomere-to-telomere genome assembly of asparaginase-producing Trichoderma simmonsii.</title>
        <authorList>
            <person name="Chung D."/>
            <person name="Kwon Y.M."/>
            <person name="Yang Y."/>
        </authorList>
    </citation>
    <scope>NUCLEOTIDE SEQUENCE [LARGE SCALE GENOMIC DNA]</scope>
    <source>
        <strain evidence="1 2">GH-Sj1</strain>
    </source>
</reference>
<name>A0A8G0PAA1_9HYPO</name>
<keyword evidence="2" id="KW-1185">Reference proteome</keyword>
<gene>
    <name evidence="1" type="ORF">H0G86_000514</name>
</gene>
<sequence length="78" mass="8302">MMPDGDAWALRQGGTWGEDGEAGGCKRRAGILLHGLWISLPPAWLAGFADLDALAGYCISSMGMWMFVDVCGLDAPML</sequence>
<dbReference type="AlphaFoldDB" id="A0A8G0PAA1"/>
<evidence type="ECO:0000313" key="1">
    <source>
        <dbReference type="EMBL" id="QYS93122.1"/>
    </source>
</evidence>
<dbReference type="Proteomes" id="UP000826661">
    <property type="component" value="Chromosome I"/>
</dbReference>